<evidence type="ECO:0000256" key="11">
    <source>
        <dbReference type="ARBA" id="ARBA00070325"/>
    </source>
</evidence>
<evidence type="ECO:0000256" key="2">
    <source>
        <dbReference type="ARBA" id="ARBA00006285"/>
    </source>
</evidence>
<dbReference type="Pfam" id="PF14845">
    <property type="entry name" value="Glycohydro_20b2"/>
    <property type="match status" value="1"/>
</dbReference>
<name>A0A194PW86_PAPXU</name>
<evidence type="ECO:0000256" key="5">
    <source>
        <dbReference type="ARBA" id="ARBA00022801"/>
    </source>
</evidence>
<dbReference type="STRING" id="66420.A0A194PW86"/>
<gene>
    <name evidence="17" type="ORF">RR46_09170</name>
</gene>
<evidence type="ECO:0000313" key="18">
    <source>
        <dbReference type="Proteomes" id="UP000053268"/>
    </source>
</evidence>
<dbReference type="CDD" id="cd06562">
    <property type="entry name" value="GH20_HexA_HexB-like"/>
    <property type="match status" value="1"/>
</dbReference>
<dbReference type="InterPro" id="IPR029019">
    <property type="entry name" value="HEX_eukaryotic_N"/>
</dbReference>
<dbReference type="Gene3D" id="3.20.20.80">
    <property type="entry name" value="Glycosidases"/>
    <property type="match status" value="1"/>
</dbReference>
<protein>
    <recommendedName>
        <fullName evidence="11">Chitooligosaccharidolytic beta-N-acetylglucosaminidase</fullName>
        <ecNumber evidence="3">3.2.1.52</ecNumber>
    </recommendedName>
    <alternativeName>
        <fullName evidence="13">Beta-GlcNAcase</fullName>
    </alternativeName>
    <alternativeName>
        <fullName evidence="12">Beta-hexosaminidase</fullName>
    </alternativeName>
</protein>
<evidence type="ECO:0000313" key="17">
    <source>
        <dbReference type="EMBL" id="KPI97263.1"/>
    </source>
</evidence>
<dbReference type="FunFam" id="3.20.20.80:FF:000063">
    <property type="entry name" value="Beta-hexosaminidase"/>
    <property type="match status" value="1"/>
</dbReference>
<dbReference type="InterPro" id="IPR017853">
    <property type="entry name" value="GH"/>
</dbReference>
<evidence type="ECO:0000256" key="7">
    <source>
        <dbReference type="ARBA" id="ARBA00023180"/>
    </source>
</evidence>
<accession>A0A194PW86</accession>
<dbReference type="GO" id="GO:0016231">
    <property type="term" value="F:beta-N-acetylglucosaminidase activity"/>
    <property type="evidence" value="ECO:0007669"/>
    <property type="project" value="TreeGrafter"/>
</dbReference>
<dbReference type="Proteomes" id="UP000053268">
    <property type="component" value="Unassembled WGS sequence"/>
</dbReference>
<keyword evidence="7" id="KW-0325">Glycoprotein</keyword>
<evidence type="ECO:0000256" key="3">
    <source>
        <dbReference type="ARBA" id="ARBA00012663"/>
    </source>
</evidence>
<evidence type="ECO:0000256" key="4">
    <source>
        <dbReference type="ARBA" id="ARBA00022729"/>
    </source>
</evidence>
<evidence type="ECO:0000256" key="6">
    <source>
        <dbReference type="ARBA" id="ARBA00023024"/>
    </source>
</evidence>
<dbReference type="EMBL" id="KQ459590">
    <property type="protein sequence ID" value="KPI97263.1"/>
    <property type="molecule type" value="Genomic_DNA"/>
</dbReference>
<dbReference type="SUPFAM" id="SSF51445">
    <property type="entry name" value="(Trans)glycosidases"/>
    <property type="match status" value="1"/>
</dbReference>
<evidence type="ECO:0000256" key="9">
    <source>
        <dbReference type="ARBA" id="ARBA00023295"/>
    </source>
</evidence>
<comment type="catalytic activity">
    <reaction evidence="1">
        <text>Hydrolysis of terminal non-reducing N-acetyl-D-hexosamine residues in N-acetyl-beta-D-hexosaminides.</text>
        <dbReference type="EC" id="3.2.1.52"/>
    </reaction>
</comment>
<keyword evidence="18" id="KW-1185">Reference proteome</keyword>
<reference evidence="17 18" key="1">
    <citation type="journal article" date="2015" name="Nat. Commun.">
        <title>Outbred genome sequencing and CRISPR/Cas9 gene editing in butterflies.</title>
        <authorList>
            <person name="Li X."/>
            <person name="Fan D."/>
            <person name="Zhang W."/>
            <person name="Liu G."/>
            <person name="Zhang L."/>
            <person name="Zhao L."/>
            <person name="Fang X."/>
            <person name="Chen L."/>
            <person name="Dong Y."/>
            <person name="Chen Y."/>
            <person name="Ding Y."/>
            <person name="Zhao R."/>
            <person name="Feng M."/>
            <person name="Zhu Y."/>
            <person name="Feng Y."/>
            <person name="Jiang X."/>
            <person name="Zhu D."/>
            <person name="Xiang H."/>
            <person name="Feng X."/>
            <person name="Li S."/>
            <person name="Wang J."/>
            <person name="Zhang G."/>
            <person name="Kronforst M.R."/>
            <person name="Wang W."/>
        </authorList>
    </citation>
    <scope>NUCLEOTIDE SEQUENCE [LARGE SCALE GENOMIC DNA]</scope>
    <source>
        <strain evidence="17">Ya'a_city_454_Px</strain>
        <tissue evidence="17">Whole body</tissue>
    </source>
</reference>
<evidence type="ECO:0000256" key="12">
    <source>
        <dbReference type="ARBA" id="ARBA00076634"/>
    </source>
</evidence>
<feature type="domain" description="Beta-hexosaminidase eukaryotic type N-terminal" evidence="16">
    <location>
        <begin position="130"/>
        <end position="244"/>
    </location>
</feature>
<feature type="domain" description="Glycoside hydrolase family 20 catalytic" evidence="15">
    <location>
        <begin position="276"/>
        <end position="615"/>
    </location>
</feature>
<dbReference type="GO" id="GO:0005886">
    <property type="term" value="C:plasma membrane"/>
    <property type="evidence" value="ECO:0007669"/>
    <property type="project" value="TreeGrafter"/>
</dbReference>
<evidence type="ECO:0000259" key="15">
    <source>
        <dbReference type="Pfam" id="PF00728"/>
    </source>
</evidence>
<dbReference type="PANTHER" id="PTHR22600:SF42">
    <property type="entry name" value="BETA-N-ACETYLHEXOSAMINIDASE"/>
    <property type="match status" value="1"/>
</dbReference>
<evidence type="ECO:0000259" key="16">
    <source>
        <dbReference type="Pfam" id="PF14845"/>
    </source>
</evidence>
<dbReference type="GO" id="GO:0030203">
    <property type="term" value="P:glycosaminoglycan metabolic process"/>
    <property type="evidence" value="ECO:0007669"/>
    <property type="project" value="TreeGrafter"/>
</dbReference>
<dbReference type="Pfam" id="PF00728">
    <property type="entry name" value="Glyco_hydro_20"/>
    <property type="match status" value="1"/>
</dbReference>
<evidence type="ECO:0000256" key="14">
    <source>
        <dbReference type="PIRSR" id="PIRSR625705-1"/>
    </source>
</evidence>
<dbReference type="InterPro" id="IPR015883">
    <property type="entry name" value="Glyco_hydro_20_cat"/>
</dbReference>
<dbReference type="InterPro" id="IPR025705">
    <property type="entry name" value="Beta_hexosaminidase_sua/sub"/>
</dbReference>
<keyword evidence="9" id="KW-0326">Glycosidase</keyword>
<sequence>MERKDKIICGILLSQILKNTHGSCWRVGSDSTIVIVARAGPLLASQYVCNIKMGWHWVLLASVLVHSARSDVHGLKTNPDTYKPSWVYKCDPEYGCERSDQPSQGHVNATNVFKSLDLCRTVCGRFGGMWPRPVTASLSQNTIKIHPNSIRFDFRDVPLEAKEILVEMTHITIANLVAECAGNVTDVVATPVVVRLTVKSPSLTLTWDTNEEYYLDVQSKGDIVTVHISAETVYGARHGLETLTHLTASDRPVYSTEQRCGLHILAAATVRDRPAYGHRGLVLDSSRNFMPMVDIKRTIDGMAATKMNVFHWHVTDSHSFPLESKSVPQFTKYGAYSPHELYRTEEVQELIQYAKVRGVRVVIEIDSPAHAGNGWQWGKDYGYGDLAVCVNAESWRQLCIQPPCGQLNPANQAVYRVLRRLYKDIVDLLPKPALFHVGGDEVHLGCWNSSEEIVNYMKHKGLDTDVEGFISLWAEFHSKALQKWDEEILASGGEKQPVLIWSSELTQPGRIQNYLDKDRYIIEVWEPLSSPLLTQLMRLGYKTISIPKDIWYLDHGLWGKTKYSNWRRMYGHLLPREPTVLGGEVALWSEYIDAQALDTRVWPRAAAVGERLWSDLRSGFAAAEPRMQRHRARLLARGLRPDVLTPAWCANHDSRCF</sequence>
<dbReference type="GO" id="GO:0000272">
    <property type="term" value="P:polysaccharide catabolic process"/>
    <property type="evidence" value="ECO:0007669"/>
    <property type="project" value="UniProtKB-KW"/>
</dbReference>
<dbReference type="SUPFAM" id="SSF55545">
    <property type="entry name" value="beta-N-acetylhexosaminidase-like domain"/>
    <property type="match status" value="1"/>
</dbReference>
<keyword evidence="5" id="KW-0378">Hydrolase</keyword>
<feature type="active site" description="Proton donor" evidence="14">
    <location>
        <position position="441"/>
    </location>
</feature>
<proteinExistence type="inferred from homology"/>
<evidence type="ECO:0000256" key="8">
    <source>
        <dbReference type="ARBA" id="ARBA00023277"/>
    </source>
</evidence>
<dbReference type="PANTHER" id="PTHR22600">
    <property type="entry name" value="BETA-HEXOSAMINIDASE"/>
    <property type="match status" value="1"/>
</dbReference>
<keyword evidence="10" id="KW-0624">Polysaccharide degradation</keyword>
<keyword evidence="4" id="KW-0732">Signal</keyword>
<evidence type="ECO:0000256" key="13">
    <source>
        <dbReference type="ARBA" id="ARBA00076749"/>
    </source>
</evidence>
<dbReference type="InterPro" id="IPR029018">
    <property type="entry name" value="Hex-like_dom2"/>
</dbReference>
<dbReference type="Gene3D" id="3.30.379.10">
    <property type="entry name" value="Chitobiase/beta-hexosaminidase domain 2-like"/>
    <property type="match status" value="1"/>
</dbReference>
<dbReference type="GO" id="GO:0006032">
    <property type="term" value="P:chitin catabolic process"/>
    <property type="evidence" value="ECO:0007669"/>
    <property type="project" value="UniProtKB-KW"/>
</dbReference>
<evidence type="ECO:0000256" key="10">
    <source>
        <dbReference type="ARBA" id="ARBA00023326"/>
    </source>
</evidence>
<dbReference type="PRINTS" id="PR00738">
    <property type="entry name" value="GLHYDRLASE20"/>
</dbReference>
<dbReference type="AlphaFoldDB" id="A0A194PW86"/>
<keyword evidence="8" id="KW-0119">Carbohydrate metabolism</keyword>
<dbReference type="EC" id="3.2.1.52" evidence="3"/>
<comment type="similarity">
    <text evidence="2">Belongs to the glycosyl hydrolase 20 family.</text>
</comment>
<keyword evidence="6" id="KW-0146">Chitin degradation</keyword>
<organism evidence="17 18">
    <name type="scientific">Papilio xuthus</name>
    <name type="common">Asian swallowtail butterfly</name>
    <dbReference type="NCBI Taxonomy" id="66420"/>
    <lineage>
        <taxon>Eukaryota</taxon>
        <taxon>Metazoa</taxon>
        <taxon>Ecdysozoa</taxon>
        <taxon>Arthropoda</taxon>
        <taxon>Hexapoda</taxon>
        <taxon>Insecta</taxon>
        <taxon>Pterygota</taxon>
        <taxon>Neoptera</taxon>
        <taxon>Endopterygota</taxon>
        <taxon>Lepidoptera</taxon>
        <taxon>Glossata</taxon>
        <taxon>Ditrysia</taxon>
        <taxon>Papilionoidea</taxon>
        <taxon>Papilionidae</taxon>
        <taxon>Papilioninae</taxon>
        <taxon>Papilio</taxon>
    </lineage>
</organism>
<evidence type="ECO:0000256" key="1">
    <source>
        <dbReference type="ARBA" id="ARBA00001231"/>
    </source>
</evidence>